<evidence type="ECO:0000256" key="2">
    <source>
        <dbReference type="SAM" id="SignalP"/>
    </source>
</evidence>
<feature type="region of interest" description="Disordered" evidence="1">
    <location>
        <begin position="334"/>
        <end position="353"/>
    </location>
</feature>
<gene>
    <name evidence="4" type="ORF">N7G274_000327</name>
</gene>
<dbReference type="EMBL" id="JBEFKJ010000001">
    <property type="protein sequence ID" value="KAL2048416.1"/>
    <property type="molecule type" value="Genomic_DNA"/>
</dbReference>
<dbReference type="SMART" id="SM00321">
    <property type="entry name" value="WSC"/>
    <property type="match status" value="1"/>
</dbReference>
<reference evidence="4 5" key="1">
    <citation type="submission" date="2024-09" db="EMBL/GenBank/DDBJ databases">
        <title>Rethinking Asexuality: The Enigmatic Case of Functional Sexual Genes in Lepraria (Stereocaulaceae).</title>
        <authorList>
            <person name="Doellman M."/>
            <person name="Sun Y."/>
            <person name="Barcenas-Pena A."/>
            <person name="Lumbsch H.T."/>
            <person name="Grewe F."/>
        </authorList>
    </citation>
    <scope>NUCLEOTIDE SEQUENCE [LARGE SCALE GENOMIC DNA]</scope>
    <source>
        <strain evidence="4 5">Mercado 3170</strain>
    </source>
</reference>
<feature type="region of interest" description="Disordered" evidence="1">
    <location>
        <begin position="410"/>
        <end position="439"/>
    </location>
</feature>
<comment type="caution">
    <text evidence="4">The sequence shown here is derived from an EMBL/GenBank/DDBJ whole genome shotgun (WGS) entry which is preliminary data.</text>
</comment>
<protein>
    <recommendedName>
        <fullName evidence="3">WSC domain-containing protein</fullName>
    </recommendedName>
</protein>
<dbReference type="InterPro" id="IPR018535">
    <property type="entry name" value="DUF1996"/>
</dbReference>
<dbReference type="PANTHER" id="PTHR43662:SF3">
    <property type="entry name" value="DOMAIN PROTEIN, PUTATIVE (AFU_ORTHOLOGUE AFUA_6G11970)-RELATED"/>
    <property type="match status" value="1"/>
</dbReference>
<proteinExistence type="predicted"/>
<keyword evidence="5" id="KW-1185">Reference proteome</keyword>
<dbReference type="Proteomes" id="UP001590950">
    <property type="component" value="Unassembled WGS sequence"/>
</dbReference>
<feature type="compositionally biased region" description="Low complexity" evidence="1">
    <location>
        <begin position="411"/>
        <end position="431"/>
    </location>
</feature>
<dbReference type="Pfam" id="PF01822">
    <property type="entry name" value="WSC"/>
    <property type="match status" value="1"/>
</dbReference>
<evidence type="ECO:0000259" key="3">
    <source>
        <dbReference type="PROSITE" id="PS51212"/>
    </source>
</evidence>
<name>A0ABR4AS76_9LECA</name>
<dbReference type="PANTHER" id="PTHR43662">
    <property type="match status" value="1"/>
</dbReference>
<evidence type="ECO:0000313" key="5">
    <source>
        <dbReference type="Proteomes" id="UP001590950"/>
    </source>
</evidence>
<evidence type="ECO:0000313" key="4">
    <source>
        <dbReference type="EMBL" id="KAL2048416.1"/>
    </source>
</evidence>
<keyword evidence="2" id="KW-0732">Signal</keyword>
<accession>A0ABR4AS76</accession>
<dbReference type="PROSITE" id="PS51212">
    <property type="entry name" value="WSC"/>
    <property type="match status" value="1"/>
</dbReference>
<dbReference type="Pfam" id="PF09362">
    <property type="entry name" value="DUF1996"/>
    <property type="match status" value="1"/>
</dbReference>
<feature type="signal peptide" evidence="2">
    <location>
        <begin position="1"/>
        <end position="24"/>
    </location>
</feature>
<sequence>MINSNHFLTAALGVLVSLTTHVEGQAGYHYFIIGSGGALAIERVDPLLSPGVASNHVHSITGGNGFKATMNFADTQSSTCTTMPVKIDKSNYWMPALYFQHNGQYTRVPEAYNRKIYYKSGGHDGSFDNRTAFPDGFRMITGNAKQRVYDDTLMGTGGTQLEWMCHGPDIRSSGFPTGFQNCNGGGLAAAMRFPSCWNGQDFNAQDPLAHMAFPTNADGMAGCRAPHNVARFPEIFIEYWLDVSQFDAIQKDYNDPNNPPWVLADGDPTGYSFHMDFFNGWETGALQKVIESCTSNFGDSTPCFDANQLNNGAAQDACRLQSIVTPSENVGVTGTAARGEQGGSIGSALPGCNPIQRTQPATIHAPGTCGAATQVGGGSPVAAGGAVGTDSTLPAASASIPVVNKANAIAPPASTSSTPSMPSTGSYGGSPKSVTVKDNKGSSETWTYQGCYTDLIPDRNTRSLANWGRGDSSTSCANNCYSAGYTIAGTEYGGQCFCGNTMTSTTKKDDSDCNTACTGASSEMCGGASRLSVYAKGGTTLNKRKSHMRRHAARHEVS</sequence>
<feature type="chain" id="PRO_5047522868" description="WSC domain-containing protein" evidence="2">
    <location>
        <begin position="25"/>
        <end position="558"/>
    </location>
</feature>
<evidence type="ECO:0000256" key="1">
    <source>
        <dbReference type="SAM" id="MobiDB-lite"/>
    </source>
</evidence>
<organism evidence="4 5">
    <name type="scientific">Stereocaulon virgatum</name>
    <dbReference type="NCBI Taxonomy" id="373712"/>
    <lineage>
        <taxon>Eukaryota</taxon>
        <taxon>Fungi</taxon>
        <taxon>Dikarya</taxon>
        <taxon>Ascomycota</taxon>
        <taxon>Pezizomycotina</taxon>
        <taxon>Lecanoromycetes</taxon>
        <taxon>OSLEUM clade</taxon>
        <taxon>Lecanoromycetidae</taxon>
        <taxon>Lecanorales</taxon>
        <taxon>Lecanorineae</taxon>
        <taxon>Stereocaulaceae</taxon>
        <taxon>Stereocaulon</taxon>
    </lineage>
</organism>
<dbReference type="InterPro" id="IPR002889">
    <property type="entry name" value="WSC_carb-bd"/>
</dbReference>
<feature type="domain" description="WSC" evidence="3">
    <location>
        <begin position="445"/>
        <end position="537"/>
    </location>
</feature>